<proteinExistence type="predicted"/>
<accession>Q1MZM7</accession>
<keyword evidence="3" id="KW-0472">Membrane</keyword>
<dbReference type="HOGENOM" id="CLU_036381_4_1_6"/>
<dbReference type="EMBL" id="AAQH01000018">
    <property type="protein sequence ID" value="EAT11384.1"/>
    <property type="molecule type" value="Genomic_DNA"/>
</dbReference>
<name>Q1MZM7_9GAMM</name>
<evidence type="ECO:0000256" key="1">
    <source>
        <dbReference type="SAM" id="Coils"/>
    </source>
</evidence>
<evidence type="ECO:0000256" key="3">
    <source>
        <dbReference type="SAM" id="Phobius"/>
    </source>
</evidence>
<protein>
    <submittedName>
        <fullName evidence="4">Uncharacterized enzyme of heme biosynthesis</fullName>
    </submittedName>
</protein>
<keyword evidence="3" id="KW-1133">Transmembrane helix</keyword>
<reference evidence="4 5" key="1">
    <citation type="submission" date="2006-03" db="EMBL/GenBank/DDBJ databases">
        <authorList>
            <person name="Pinhassi J."/>
            <person name="Pedros-Alio C."/>
            <person name="Ferriera S."/>
            <person name="Johnson J."/>
            <person name="Kravitz S."/>
            <person name="Halpern A."/>
            <person name="Remington K."/>
            <person name="Beeson K."/>
            <person name="Tran B."/>
            <person name="Rogers Y.-H."/>
            <person name="Friedman R."/>
            <person name="Venter J.C."/>
        </authorList>
    </citation>
    <scope>NUCLEOTIDE SEQUENCE [LARGE SCALE GENOMIC DNA]</scope>
    <source>
        <strain evidence="4 5">RED65</strain>
    </source>
</reference>
<dbReference type="PANTHER" id="PTHR38043">
    <property type="entry name" value="PROTEIN HEMX"/>
    <property type="match status" value="1"/>
</dbReference>
<keyword evidence="3" id="KW-0812">Transmembrane</keyword>
<dbReference type="Pfam" id="PF04375">
    <property type="entry name" value="HemX"/>
    <property type="match status" value="1"/>
</dbReference>
<dbReference type="RefSeq" id="WP_007016603.1">
    <property type="nucleotide sequence ID" value="NZ_AAQH01000018.1"/>
</dbReference>
<keyword evidence="5" id="KW-1185">Reference proteome</keyword>
<organism evidence="4 5">
    <name type="scientific">Bermanella marisrubri</name>
    <dbReference type="NCBI Taxonomy" id="207949"/>
    <lineage>
        <taxon>Bacteria</taxon>
        <taxon>Pseudomonadati</taxon>
        <taxon>Pseudomonadota</taxon>
        <taxon>Gammaproteobacteria</taxon>
        <taxon>Oceanospirillales</taxon>
        <taxon>Oceanospirillaceae</taxon>
        <taxon>Bermanella</taxon>
    </lineage>
</organism>
<evidence type="ECO:0000256" key="2">
    <source>
        <dbReference type="SAM" id="MobiDB-lite"/>
    </source>
</evidence>
<feature type="transmembrane region" description="Helical" evidence="3">
    <location>
        <begin position="20"/>
        <end position="40"/>
    </location>
</feature>
<evidence type="ECO:0000313" key="4">
    <source>
        <dbReference type="EMBL" id="EAT11384.1"/>
    </source>
</evidence>
<dbReference type="Proteomes" id="UP000004263">
    <property type="component" value="Unassembled WGS sequence"/>
</dbReference>
<feature type="compositionally biased region" description="Basic and acidic residues" evidence="2">
    <location>
        <begin position="338"/>
        <end position="347"/>
    </location>
</feature>
<sequence length="370" mass="42182">MSEQLEHKPQTAKANNKKNVPWIVVLLIVLLVASAGYFQYRLEQQIRQQSALEQQFSSLGDQLTQQNSQLNQQQQNSNERQQRLNSIEGQLAYMREAIDQVPGARLHDWKLAEVEYLLRLASQRVQLQQEPYAARALFQAADDILADLNDPALLVVREQIAEAMFNLGKQSELDTTGLYAKLQALKSQISDVVHPPQNFKNTQTTGSEVIASDTATTETQVSLLDKLYNLIQIRHRDEVFQAPLAQQQRQLLAHSMRLMLEQTQWALIKRDNTLYQASLENAIQWIDENLRHQNALLVLNELQQLKNYDVTLTLPDVSKPLSVLRQIIKNRTYLPVPKNEKTDEPASKEQSSSAKKESGSNAPDIQQEQV</sequence>
<dbReference type="OrthoDB" id="5739852at2"/>
<dbReference type="AlphaFoldDB" id="Q1MZM7"/>
<feature type="coiled-coil region" evidence="1">
    <location>
        <begin position="60"/>
        <end position="90"/>
    </location>
</feature>
<comment type="caution">
    <text evidence="4">The sequence shown here is derived from an EMBL/GenBank/DDBJ whole genome shotgun (WGS) entry which is preliminary data.</text>
</comment>
<dbReference type="STRING" id="207949.RED65_05692"/>
<dbReference type="PANTHER" id="PTHR38043:SF1">
    <property type="entry name" value="PROTEIN HEMX"/>
    <property type="match status" value="1"/>
</dbReference>
<evidence type="ECO:0000313" key="5">
    <source>
        <dbReference type="Proteomes" id="UP000004263"/>
    </source>
</evidence>
<dbReference type="InterPro" id="IPR007470">
    <property type="entry name" value="HemX"/>
</dbReference>
<keyword evidence="1" id="KW-0175">Coiled coil</keyword>
<gene>
    <name evidence="4" type="ORF">RED65_05692</name>
</gene>
<feature type="region of interest" description="Disordered" evidence="2">
    <location>
        <begin position="335"/>
        <end position="370"/>
    </location>
</feature>